<dbReference type="EMBL" id="JAQHRD010000003">
    <property type="protein sequence ID" value="KAJ6443451.1"/>
    <property type="molecule type" value="Genomic_DNA"/>
</dbReference>
<gene>
    <name evidence="3" type="ORF">O9K51_04630</name>
</gene>
<evidence type="ECO:0000256" key="1">
    <source>
        <dbReference type="SAM" id="Coils"/>
    </source>
</evidence>
<feature type="coiled-coil region" evidence="1">
    <location>
        <begin position="92"/>
        <end position="126"/>
    </location>
</feature>
<comment type="caution">
    <text evidence="3">The sequence shown here is derived from an EMBL/GenBank/DDBJ whole genome shotgun (WGS) entry which is preliminary data.</text>
</comment>
<dbReference type="AlphaFoldDB" id="A0AB34FXS7"/>
<feature type="compositionally biased region" description="Acidic residues" evidence="2">
    <location>
        <begin position="364"/>
        <end position="376"/>
    </location>
</feature>
<evidence type="ECO:0000313" key="4">
    <source>
        <dbReference type="Proteomes" id="UP001163105"/>
    </source>
</evidence>
<evidence type="ECO:0000256" key="2">
    <source>
        <dbReference type="SAM" id="MobiDB-lite"/>
    </source>
</evidence>
<name>A0AB34FXS7_9HYPO</name>
<proteinExistence type="predicted"/>
<accession>A0AB34FXS7</accession>
<keyword evidence="4" id="KW-1185">Reference proteome</keyword>
<feature type="compositionally biased region" description="Polar residues" evidence="2">
    <location>
        <begin position="346"/>
        <end position="360"/>
    </location>
</feature>
<feature type="region of interest" description="Disordered" evidence="2">
    <location>
        <begin position="218"/>
        <end position="243"/>
    </location>
</feature>
<sequence>MGVFLDARSETSCLAALLTLAQRTTRIHQLELRRRDNIHKTESIGRDEEARLLKLRALAMRDETAALKDKMTQKDVKFMALKKQSDAVRIALDDAKRAARAQETRLKKQDVELANLQAEVNSLNGSVQDSGKALQEKFALKRELDRLRPEMEHLQSQLANYQAMVAEKNGLRRQLDSVEVELENEKRSRQRVQFKEDEPTIAELKARLVNAEKKLAAEVREREKSRKEHDRELSESQAHNERLEERIESLKAKYKTTHAELKEVRAQLDQRQEELEQAKKKAPRGSGAKEVAKKSIAIESGLGRKRRAQEMSFEDITIQTPGNDDVASKRPAAKKRGDKAALGEKSTFSITPFLNRTGKSLSDESLEASANDDSELGPDTTFADKGDHSREPLPEVEPDVPEVTADAAEEPAPMPKAQLKAAAKNAAPKAAPKPRGRPKTKGLAEATPAHANKAIGKADSPASQFASQVPAEKEKPLETLATVSVPADQENANAKVRKAPALQPKALEGDVKKKRRKLLGAANQTLFDDDHRHDDDDAEAEVISKPAKPVAPTAGKRVRTQLGGGVRNAFAGSSFSPLKRDRRGVNASFLA</sequence>
<organism evidence="3 4">
    <name type="scientific">Purpureocillium lavendulum</name>
    <dbReference type="NCBI Taxonomy" id="1247861"/>
    <lineage>
        <taxon>Eukaryota</taxon>
        <taxon>Fungi</taxon>
        <taxon>Dikarya</taxon>
        <taxon>Ascomycota</taxon>
        <taxon>Pezizomycotina</taxon>
        <taxon>Sordariomycetes</taxon>
        <taxon>Hypocreomycetidae</taxon>
        <taxon>Hypocreales</taxon>
        <taxon>Ophiocordycipitaceae</taxon>
        <taxon>Purpureocillium</taxon>
    </lineage>
</organism>
<dbReference type="Proteomes" id="UP001163105">
    <property type="component" value="Unassembled WGS sequence"/>
</dbReference>
<feature type="region of interest" description="Disordered" evidence="2">
    <location>
        <begin position="272"/>
        <end position="508"/>
    </location>
</feature>
<feature type="compositionally biased region" description="Low complexity" evidence="2">
    <location>
        <begin position="415"/>
        <end position="430"/>
    </location>
</feature>
<reference evidence="3" key="1">
    <citation type="submission" date="2023-01" db="EMBL/GenBank/DDBJ databases">
        <title>The growth and conidiation of Purpureocillium lavendulum are regulated by nitrogen source and histone H3K14 acetylation.</title>
        <authorList>
            <person name="Tang P."/>
            <person name="Han J."/>
            <person name="Zhang C."/>
            <person name="Tang P."/>
            <person name="Qi F."/>
            <person name="Zhang K."/>
            <person name="Liang L."/>
        </authorList>
    </citation>
    <scope>NUCLEOTIDE SEQUENCE</scope>
    <source>
        <strain evidence="3">YMF1.00683</strain>
    </source>
</reference>
<protein>
    <submittedName>
        <fullName evidence="3">Rossmann-fold NAD(P)(+)-binding protein</fullName>
    </submittedName>
</protein>
<keyword evidence="1" id="KW-0175">Coiled coil</keyword>
<feature type="compositionally biased region" description="Basic and acidic residues" evidence="2">
    <location>
        <begin position="382"/>
        <end position="393"/>
    </location>
</feature>
<evidence type="ECO:0000313" key="3">
    <source>
        <dbReference type="EMBL" id="KAJ6443451.1"/>
    </source>
</evidence>
<feature type="region of interest" description="Disordered" evidence="2">
    <location>
        <begin position="522"/>
        <end position="591"/>
    </location>
</feature>